<reference evidence="1 2" key="1">
    <citation type="submission" date="2023-11" db="EMBL/GenBank/DDBJ databases">
        <title>Dfirmibasis_genome.</title>
        <authorList>
            <person name="Edelbroek B."/>
            <person name="Kjellin J."/>
            <person name="Jerlstrom-Hultqvist J."/>
            <person name="Soderbom F."/>
        </authorList>
    </citation>
    <scope>NUCLEOTIDE SEQUENCE [LARGE SCALE GENOMIC DNA]</scope>
    <source>
        <strain evidence="1 2">TNS-C-14</strain>
    </source>
</reference>
<keyword evidence="2" id="KW-1185">Reference proteome</keyword>
<dbReference type="AlphaFoldDB" id="A0AAN7U018"/>
<evidence type="ECO:0000313" key="2">
    <source>
        <dbReference type="Proteomes" id="UP001344447"/>
    </source>
</evidence>
<gene>
    <name evidence="1" type="ORF">RB653_008411</name>
</gene>
<name>A0AAN7U018_9MYCE</name>
<comment type="caution">
    <text evidence="1">The sequence shown here is derived from an EMBL/GenBank/DDBJ whole genome shotgun (WGS) entry which is preliminary data.</text>
</comment>
<evidence type="ECO:0000313" key="1">
    <source>
        <dbReference type="EMBL" id="KAK5578738.1"/>
    </source>
</evidence>
<dbReference type="Proteomes" id="UP001344447">
    <property type="component" value="Unassembled WGS sequence"/>
</dbReference>
<dbReference type="EMBL" id="JAVFKY010000003">
    <property type="protein sequence ID" value="KAK5578738.1"/>
    <property type="molecule type" value="Genomic_DNA"/>
</dbReference>
<organism evidence="1 2">
    <name type="scientific">Dictyostelium firmibasis</name>
    <dbReference type="NCBI Taxonomy" id="79012"/>
    <lineage>
        <taxon>Eukaryota</taxon>
        <taxon>Amoebozoa</taxon>
        <taxon>Evosea</taxon>
        <taxon>Eumycetozoa</taxon>
        <taxon>Dictyostelia</taxon>
        <taxon>Dictyosteliales</taxon>
        <taxon>Dictyosteliaceae</taxon>
        <taxon>Dictyostelium</taxon>
    </lineage>
</organism>
<proteinExistence type="predicted"/>
<accession>A0AAN7U018</accession>
<protein>
    <submittedName>
        <fullName evidence="1">Uncharacterized protein</fullName>
    </submittedName>
</protein>
<sequence length="92" mass="8969">MTILGSISSIGSMKMGGSKSLVKGSSYAASFGSNSSSSVISIFNPVLPVAAFISGTITSITGIVAGALTGAVDGLGKGANTGILLGYRPDNI</sequence>